<evidence type="ECO:0000313" key="2">
    <source>
        <dbReference type="EMBL" id="KAK4203123.1"/>
    </source>
</evidence>
<sequence>MDQSSDSSAKRVPAIHRGIRGSGQVWPNHPTPLQPSYPPSASSSGNPIRTIFDLYRLRDGSVKWRREDTNQHGLSHQEPDSEPVAEFKRRFIEVFGSKSDGTIYTCDKRLEKMDQQNSKRQKLGNVRDTKETGLRRGDRPQRYYHRQQNHVIAESPLVHLRMNFKFTFRSAPSTTDQSPYDATTQDPSRGPKQNTAIEDSPGEGVATNETRHDGTHDDNGTASQENIDELGDEADCPSGVGIEPELVPHHPALVYRFKAGKGH</sequence>
<feature type="region of interest" description="Disordered" evidence="1">
    <location>
        <begin position="1"/>
        <end position="47"/>
    </location>
</feature>
<dbReference type="EMBL" id="MU863891">
    <property type="protein sequence ID" value="KAK4203123.1"/>
    <property type="molecule type" value="Genomic_DNA"/>
</dbReference>
<feature type="compositionally biased region" description="Basic and acidic residues" evidence="1">
    <location>
        <begin position="125"/>
        <end position="141"/>
    </location>
</feature>
<feature type="compositionally biased region" description="Acidic residues" evidence="1">
    <location>
        <begin position="226"/>
        <end position="235"/>
    </location>
</feature>
<name>A0AAN7AXD6_9PEZI</name>
<dbReference type="AlphaFoldDB" id="A0AAN7AXD6"/>
<feature type="compositionally biased region" description="Pro residues" evidence="1">
    <location>
        <begin position="29"/>
        <end position="38"/>
    </location>
</feature>
<feature type="compositionally biased region" description="Polar residues" evidence="1">
    <location>
        <begin position="170"/>
        <end position="197"/>
    </location>
</feature>
<reference evidence="2" key="1">
    <citation type="journal article" date="2023" name="Mol. Phylogenet. Evol.">
        <title>Genome-scale phylogeny and comparative genomics of the fungal order Sordariales.</title>
        <authorList>
            <person name="Hensen N."/>
            <person name="Bonometti L."/>
            <person name="Westerberg I."/>
            <person name="Brannstrom I.O."/>
            <person name="Guillou S."/>
            <person name="Cros-Aarteil S."/>
            <person name="Calhoun S."/>
            <person name="Haridas S."/>
            <person name="Kuo A."/>
            <person name="Mondo S."/>
            <person name="Pangilinan J."/>
            <person name="Riley R."/>
            <person name="LaButti K."/>
            <person name="Andreopoulos B."/>
            <person name="Lipzen A."/>
            <person name="Chen C."/>
            <person name="Yan M."/>
            <person name="Daum C."/>
            <person name="Ng V."/>
            <person name="Clum A."/>
            <person name="Steindorff A."/>
            <person name="Ohm R.A."/>
            <person name="Martin F."/>
            <person name="Silar P."/>
            <person name="Natvig D.O."/>
            <person name="Lalanne C."/>
            <person name="Gautier V."/>
            <person name="Ament-Velasquez S.L."/>
            <person name="Kruys A."/>
            <person name="Hutchinson M.I."/>
            <person name="Powell A.J."/>
            <person name="Barry K."/>
            <person name="Miller A.N."/>
            <person name="Grigoriev I.V."/>
            <person name="Debuchy R."/>
            <person name="Gladieux P."/>
            <person name="Hiltunen Thoren M."/>
            <person name="Johannesson H."/>
        </authorList>
    </citation>
    <scope>NUCLEOTIDE SEQUENCE</scope>
    <source>
        <strain evidence="2">CBS 315.58</strain>
    </source>
</reference>
<evidence type="ECO:0000313" key="3">
    <source>
        <dbReference type="Proteomes" id="UP001303160"/>
    </source>
</evidence>
<feature type="region of interest" description="Disordered" evidence="1">
    <location>
        <begin position="114"/>
        <end position="144"/>
    </location>
</feature>
<dbReference type="Proteomes" id="UP001303160">
    <property type="component" value="Unassembled WGS sequence"/>
</dbReference>
<organism evidence="2 3">
    <name type="scientific">Triangularia verruculosa</name>
    <dbReference type="NCBI Taxonomy" id="2587418"/>
    <lineage>
        <taxon>Eukaryota</taxon>
        <taxon>Fungi</taxon>
        <taxon>Dikarya</taxon>
        <taxon>Ascomycota</taxon>
        <taxon>Pezizomycotina</taxon>
        <taxon>Sordariomycetes</taxon>
        <taxon>Sordariomycetidae</taxon>
        <taxon>Sordariales</taxon>
        <taxon>Podosporaceae</taxon>
        <taxon>Triangularia</taxon>
    </lineage>
</organism>
<comment type="caution">
    <text evidence="2">The sequence shown here is derived from an EMBL/GenBank/DDBJ whole genome shotgun (WGS) entry which is preliminary data.</text>
</comment>
<gene>
    <name evidence="2" type="ORF">QBC40DRAFT_251342</name>
</gene>
<keyword evidence="3" id="KW-1185">Reference proteome</keyword>
<reference evidence="2" key="2">
    <citation type="submission" date="2023-05" db="EMBL/GenBank/DDBJ databases">
        <authorList>
            <consortium name="Lawrence Berkeley National Laboratory"/>
            <person name="Steindorff A."/>
            <person name="Hensen N."/>
            <person name="Bonometti L."/>
            <person name="Westerberg I."/>
            <person name="Brannstrom I.O."/>
            <person name="Guillou S."/>
            <person name="Cros-Aarteil S."/>
            <person name="Calhoun S."/>
            <person name="Haridas S."/>
            <person name="Kuo A."/>
            <person name="Mondo S."/>
            <person name="Pangilinan J."/>
            <person name="Riley R."/>
            <person name="Labutti K."/>
            <person name="Andreopoulos B."/>
            <person name="Lipzen A."/>
            <person name="Chen C."/>
            <person name="Yanf M."/>
            <person name="Daum C."/>
            <person name="Ng V."/>
            <person name="Clum A."/>
            <person name="Ohm R."/>
            <person name="Martin F."/>
            <person name="Silar P."/>
            <person name="Natvig D."/>
            <person name="Lalanne C."/>
            <person name="Gautier V."/>
            <person name="Ament-Velasquez S.L."/>
            <person name="Kruys A."/>
            <person name="Hutchinson M.I."/>
            <person name="Powell A.J."/>
            <person name="Barry K."/>
            <person name="Miller A.N."/>
            <person name="Grigoriev I.V."/>
            <person name="Debuchy R."/>
            <person name="Gladieux P."/>
            <person name="Thoren M.H."/>
            <person name="Johannesson H."/>
        </authorList>
    </citation>
    <scope>NUCLEOTIDE SEQUENCE</scope>
    <source>
        <strain evidence="2">CBS 315.58</strain>
    </source>
</reference>
<accession>A0AAN7AXD6</accession>
<proteinExistence type="predicted"/>
<feature type="region of interest" description="Disordered" evidence="1">
    <location>
        <begin position="170"/>
        <end position="247"/>
    </location>
</feature>
<evidence type="ECO:0000256" key="1">
    <source>
        <dbReference type="SAM" id="MobiDB-lite"/>
    </source>
</evidence>
<protein>
    <submittedName>
        <fullName evidence="2">Uncharacterized protein</fullName>
    </submittedName>
</protein>
<feature type="compositionally biased region" description="Basic and acidic residues" evidence="1">
    <location>
        <begin position="209"/>
        <end position="219"/>
    </location>
</feature>